<dbReference type="Proteomes" id="UP000626109">
    <property type="component" value="Unassembled WGS sequence"/>
</dbReference>
<proteinExistence type="predicted"/>
<dbReference type="AlphaFoldDB" id="A0A813KD75"/>
<name>A0A813KD75_POLGL</name>
<gene>
    <name evidence="1" type="ORF">PGLA2088_LOCUS31857</name>
</gene>
<sequence>EWINGARPMRFYFQEGSRRVTWSRALVLMTHSDLEFRRSLTALLRDRVPFAAFLWECSPVDDGSEIFECVVQEARLGQPVSYGSHPGIIGGATVIRFVDPSSGDEVVMPTGAQPERDVLIFRDHLRRMPHSSYSDLASFLRSDLVPASQKDQLWADLGRAVSGSLTTQGGPLWVANDRRASRLIVRVRKHPGDVLWDPYRRKPTQSAARLKQSLAEANARRFGGA</sequence>
<feature type="non-terminal residue" evidence="1">
    <location>
        <position position="1"/>
    </location>
</feature>
<reference evidence="1" key="1">
    <citation type="submission" date="2021-02" db="EMBL/GenBank/DDBJ databases">
        <authorList>
            <person name="Dougan E. K."/>
            <person name="Rhodes N."/>
            <person name="Thang M."/>
            <person name="Chan C."/>
        </authorList>
    </citation>
    <scope>NUCLEOTIDE SEQUENCE</scope>
</reference>
<organism evidence="1 2">
    <name type="scientific">Polarella glacialis</name>
    <name type="common">Dinoflagellate</name>
    <dbReference type="NCBI Taxonomy" id="89957"/>
    <lineage>
        <taxon>Eukaryota</taxon>
        <taxon>Sar</taxon>
        <taxon>Alveolata</taxon>
        <taxon>Dinophyceae</taxon>
        <taxon>Suessiales</taxon>
        <taxon>Suessiaceae</taxon>
        <taxon>Polarella</taxon>
    </lineage>
</organism>
<protein>
    <submittedName>
        <fullName evidence="1">Uncharacterized protein</fullName>
    </submittedName>
</protein>
<evidence type="ECO:0000313" key="2">
    <source>
        <dbReference type="Proteomes" id="UP000626109"/>
    </source>
</evidence>
<comment type="caution">
    <text evidence="1">The sequence shown here is derived from an EMBL/GenBank/DDBJ whole genome shotgun (WGS) entry which is preliminary data.</text>
</comment>
<dbReference type="EMBL" id="CAJNNW010029647">
    <property type="protein sequence ID" value="CAE8700999.1"/>
    <property type="molecule type" value="Genomic_DNA"/>
</dbReference>
<dbReference type="InterPro" id="IPR054220">
    <property type="entry name" value="DUF6940"/>
</dbReference>
<evidence type="ECO:0000313" key="1">
    <source>
        <dbReference type="EMBL" id="CAE8700999.1"/>
    </source>
</evidence>
<dbReference type="Pfam" id="PF22086">
    <property type="entry name" value="DUF6940"/>
    <property type="match status" value="1"/>
</dbReference>
<accession>A0A813KD75</accession>